<dbReference type="AlphaFoldDB" id="D2R559"/>
<dbReference type="eggNOG" id="ENOG5032V4J">
    <property type="taxonomic scope" value="Bacteria"/>
</dbReference>
<dbReference type="HOGENOM" id="CLU_101811_0_0_0"/>
<dbReference type="EMBL" id="CP001848">
    <property type="protein sequence ID" value="ADB19021.1"/>
    <property type="molecule type" value="Genomic_DNA"/>
</dbReference>
<sequence length="235" mass="26988">MQLYCQSCEKMILAEDVNIELAIAKCRACNAVFNFSETIAAKRRRKPEAKPPKRLEIVDTGSELAIRWKWFTHTVWFLLLFCIFWDGFLVMWYGIGLAQLWAKGGDFGAIVMLLFPVIHVAIGVGLTYFVISTFVNRTSIVVALGQLELRHGPLPWPGSRVLQVIDIEQFYCVENRGSRKSRQSSFELHVLMKNEEKIKLLTALEDEDFALFLEQKLEDHLGIVDEPVVGEYRFD</sequence>
<keyword evidence="1" id="KW-0812">Transmembrane</keyword>
<dbReference type="KEGG" id="psl:Psta_4374"/>
<keyword evidence="3" id="KW-1185">Reference proteome</keyword>
<gene>
    <name evidence="2" type="ordered locus">Psta_4374</name>
</gene>
<proteinExistence type="predicted"/>
<accession>D2R559</accession>
<organism evidence="2 3">
    <name type="scientific">Pirellula staleyi (strain ATCC 27377 / DSM 6068 / ICPB 4128)</name>
    <name type="common">Pirella staleyi</name>
    <dbReference type="NCBI Taxonomy" id="530564"/>
    <lineage>
        <taxon>Bacteria</taxon>
        <taxon>Pseudomonadati</taxon>
        <taxon>Planctomycetota</taxon>
        <taxon>Planctomycetia</taxon>
        <taxon>Pirellulales</taxon>
        <taxon>Pirellulaceae</taxon>
        <taxon>Pirellula</taxon>
    </lineage>
</organism>
<evidence type="ECO:0000313" key="2">
    <source>
        <dbReference type="EMBL" id="ADB19021.1"/>
    </source>
</evidence>
<keyword evidence="1" id="KW-1133">Transmembrane helix</keyword>
<dbReference type="Proteomes" id="UP000001887">
    <property type="component" value="Chromosome"/>
</dbReference>
<reference evidence="2 3" key="1">
    <citation type="journal article" date="2009" name="Stand. Genomic Sci.">
        <title>Complete genome sequence of Pirellula staleyi type strain (ATCC 27377).</title>
        <authorList>
            <person name="Clum A."/>
            <person name="Tindall B.J."/>
            <person name="Sikorski J."/>
            <person name="Ivanova N."/>
            <person name="Mavrommatis K."/>
            <person name="Lucas S."/>
            <person name="Glavina del Rio T."/>
            <person name="Nolan M."/>
            <person name="Chen F."/>
            <person name="Tice H."/>
            <person name="Pitluck S."/>
            <person name="Cheng J.F."/>
            <person name="Chertkov O."/>
            <person name="Brettin T."/>
            <person name="Han C."/>
            <person name="Detter J.C."/>
            <person name="Kuske C."/>
            <person name="Bruce D."/>
            <person name="Goodwin L."/>
            <person name="Ovchinikova G."/>
            <person name="Pati A."/>
            <person name="Mikhailova N."/>
            <person name="Chen A."/>
            <person name="Palaniappan K."/>
            <person name="Land M."/>
            <person name="Hauser L."/>
            <person name="Chang Y.J."/>
            <person name="Jeffries C.D."/>
            <person name="Chain P."/>
            <person name="Rohde M."/>
            <person name="Goker M."/>
            <person name="Bristow J."/>
            <person name="Eisen J.A."/>
            <person name="Markowitz V."/>
            <person name="Hugenholtz P."/>
            <person name="Kyrpides N.C."/>
            <person name="Klenk H.P."/>
            <person name="Lapidus A."/>
        </authorList>
    </citation>
    <scope>NUCLEOTIDE SEQUENCE [LARGE SCALE GENOMIC DNA]</scope>
    <source>
        <strain evidence="3">ATCC 27377 / DSM 6068 / ICPB 4128</strain>
    </source>
</reference>
<evidence type="ECO:0000256" key="1">
    <source>
        <dbReference type="SAM" id="Phobius"/>
    </source>
</evidence>
<protein>
    <submittedName>
        <fullName evidence="2">Uncharacterized protein</fullName>
    </submittedName>
</protein>
<evidence type="ECO:0000313" key="3">
    <source>
        <dbReference type="Proteomes" id="UP000001887"/>
    </source>
</evidence>
<dbReference type="OrthoDB" id="277787at2"/>
<feature type="transmembrane region" description="Helical" evidence="1">
    <location>
        <begin position="75"/>
        <end position="95"/>
    </location>
</feature>
<keyword evidence="1" id="KW-0472">Membrane</keyword>
<name>D2R559_PIRSD</name>
<feature type="transmembrane region" description="Helical" evidence="1">
    <location>
        <begin position="107"/>
        <end position="131"/>
    </location>
</feature>